<reference evidence="2" key="1">
    <citation type="submission" date="2018-11" db="EMBL/GenBank/DDBJ databases">
        <title>Proposal to divide the Flavobacteriaceae and reorganize its genera based on Amino Acid Identity values calculated from whole genome sequences.</title>
        <authorList>
            <person name="Nicholson A.C."/>
            <person name="Gulvik C.A."/>
            <person name="Whitney A.M."/>
            <person name="Humrighouse B.W."/>
            <person name="Bell M."/>
            <person name="Holmes B."/>
            <person name="Steigerwalt A.G."/>
            <person name="Villarma A."/>
            <person name="Sheth M."/>
            <person name="Batra D."/>
            <person name="Pryor J."/>
            <person name="Bernardet J.-F."/>
            <person name="Hugo C."/>
            <person name="Kampfer P."/>
            <person name="Newman J."/>
            <person name="McQuiston J.R."/>
        </authorList>
    </citation>
    <scope>NUCLEOTIDE SEQUENCE [LARGE SCALE GENOMIC DNA]</scope>
    <source>
        <strain evidence="2">G0229</strain>
    </source>
</reference>
<evidence type="ECO:0000313" key="2">
    <source>
        <dbReference type="Proteomes" id="UP000271193"/>
    </source>
</evidence>
<dbReference type="Proteomes" id="UP000271193">
    <property type="component" value="Chromosome"/>
</dbReference>
<accession>A0A3G6T158</accession>
<keyword evidence="2" id="KW-1185">Reference proteome</keyword>
<protein>
    <submittedName>
        <fullName evidence="1">Uncharacterized protein</fullName>
    </submittedName>
</protein>
<dbReference type="EMBL" id="CP033932">
    <property type="protein sequence ID" value="AZB23201.1"/>
    <property type="molecule type" value="Genomic_DNA"/>
</dbReference>
<dbReference type="KEGG" id="cben:EG339_00505"/>
<evidence type="ECO:0000313" key="1">
    <source>
        <dbReference type="EMBL" id="AZB23201.1"/>
    </source>
</evidence>
<name>A0A3G6T158_9FLAO</name>
<proteinExistence type="predicted"/>
<sequence length="245" mass="26895">MEKTLIQKTGTVTYQIEFDFTSDEQREILQYLQVNNYRLLGYKGAVGINQVFSGVPVWFSIPYDNVFGLLEIDCEPRYKVYVFNKADVSVNTTIIMQALSDEIPLGARVEFNSDGSFRTVAGGTEGEITVQNNRPPGTPPVTIGLAAKVNGQYQPFCAFICNSQGNVSMRPNERIILFASQTNMTSGSITGHTTNSGCSFMFSTQNINYNLRMLPTTHGITHVPGAPPVMPVSSGTSLVPILNNF</sequence>
<dbReference type="RefSeq" id="WP_123868387.1">
    <property type="nucleotide sequence ID" value="NZ_CP033932.1"/>
</dbReference>
<organism evidence="1 2">
    <name type="scientific">Chryseobacterium bernardetii</name>
    <dbReference type="NCBI Taxonomy" id="1241978"/>
    <lineage>
        <taxon>Bacteria</taxon>
        <taxon>Pseudomonadati</taxon>
        <taxon>Bacteroidota</taxon>
        <taxon>Flavobacteriia</taxon>
        <taxon>Flavobacteriales</taxon>
        <taxon>Weeksellaceae</taxon>
        <taxon>Chryseobacterium group</taxon>
        <taxon>Chryseobacterium</taxon>
    </lineage>
</organism>
<dbReference type="AlphaFoldDB" id="A0A3G6T158"/>
<dbReference type="GeneID" id="99063282"/>
<gene>
    <name evidence="1" type="ORF">EG339_00505</name>
</gene>